<comment type="caution">
    <text evidence="3">The sequence shown here is derived from an EMBL/GenBank/DDBJ whole genome shotgun (WGS) entry which is preliminary data.</text>
</comment>
<name>A0A367WDF0_9PROT</name>
<gene>
    <name evidence="3" type="ORF">TH25_25545</name>
</gene>
<proteinExistence type="predicted"/>
<feature type="region of interest" description="Disordered" evidence="1">
    <location>
        <begin position="435"/>
        <end position="514"/>
    </location>
</feature>
<evidence type="ECO:0000313" key="3">
    <source>
        <dbReference type="EMBL" id="RCK38500.1"/>
    </source>
</evidence>
<dbReference type="InterPro" id="IPR006644">
    <property type="entry name" value="Cadg"/>
</dbReference>
<evidence type="ECO:0000259" key="2">
    <source>
        <dbReference type="SMART" id="SM00736"/>
    </source>
</evidence>
<feature type="compositionally biased region" description="Polar residues" evidence="1">
    <location>
        <begin position="369"/>
        <end position="386"/>
    </location>
</feature>
<dbReference type="Pfam" id="PF05345">
    <property type="entry name" value="He_PIG"/>
    <property type="match status" value="1"/>
</dbReference>
<dbReference type="SUPFAM" id="SSF49313">
    <property type="entry name" value="Cadherin-like"/>
    <property type="match status" value="1"/>
</dbReference>
<dbReference type="Gene3D" id="2.60.40.10">
    <property type="entry name" value="Immunoglobulins"/>
    <property type="match status" value="1"/>
</dbReference>
<dbReference type="SMART" id="SM00736">
    <property type="entry name" value="CADG"/>
    <property type="match status" value="1"/>
</dbReference>
<feature type="compositionally biased region" description="Low complexity" evidence="1">
    <location>
        <begin position="178"/>
        <end position="190"/>
    </location>
</feature>
<organism evidence="3 4">
    <name type="scientific">Thalassospira profundimaris</name>
    <dbReference type="NCBI Taxonomy" id="502049"/>
    <lineage>
        <taxon>Bacteria</taxon>
        <taxon>Pseudomonadati</taxon>
        <taxon>Pseudomonadota</taxon>
        <taxon>Alphaproteobacteria</taxon>
        <taxon>Rhodospirillales</taxon>
        <taxon>Thalassospiraceae</taxon>
        <taxon>Thalassospira</taxon>
    </lineage>
</organism>
<feature type="region of interest" description="Disordered" evidence="1">
    <location>
        <begin position="369"/>
        <end position="400"/>
    </location>
</feature>
<dbReference type="GO" id="GO:0005509">
    <property type="term" value="F:calcium ion binding"/>
    <property type="evidence" value="ECO:0007669"/>
    <property type="project" value="InterPro"/>
</dbReference>
<protein>
    <recommendedName>
        <fullName evidence="2">Dystroglycan-type cadherin-like domain-containing protein</fullName>
    </recommendedName>
</protein>
<feature type="compositionally biased region" description="Gly residues" evidence="1">
    <location>
        <begin position="435"/>
        <end position="445"/>
    </location>
</feature>
<feature type="compositionally biased region" description="Gly residues" evidence="1">
    <location>
        <begin position="391"/>
        <end position="400"/>
    </location>
</feature>
<dbReference type="InterPro" id="IPR015919">
    <property type="entry name" value="Cadherin-like_sf"/>
</dbReference>
<sequence length="566" mass="54571">MPGNDNGETATLSFKAWDTTTGTASTNTVASTADTSTTGGTSAFSTGTASASLVVSDVNDAPTVTNGASVTLTGTNEDTTSSATLVSSMLTSAGYNDVDSGASSGIAITGLTGNGTWQYSTDGNNWVNLTSASGTAAVLLSSSSQVRYVPDGNNGETASLSFKAWDQTSGTASGNSGPGTADTTTSGGTSAFSTGNVTASLAVSDVNDAPDAPASLAGTTVENGGPLNYSVSVAGFNDVDGDNLSFKATLADGSALPAWLSYQVNGTTVTFTGTVPGSFIGNLPIRITATEDASAHLTASSDLTIRVEARLVVVTTPPPSAPEPVAQPQILLSVPSFDLGDTGAPVTAALDQVGGSSGEIPQAVTGRLGSQSAIDNSGTPVSTGLRQSRGAGFGTTGGTDAGRGGFVGAGLGGGFGGGGFGGGLGTTGSPFGTTGAGALGAGGDAGNAPLPSGDGGPSANETLNGNQGQGGAVSAPQPQAAPTPAPEATPAPAPKNSGETGTTPPEDGQGNVQGVLTPQEDASVDIAFTGSGNIDFADQLAGAGGAVDRQASLLAKALSAFDVFAA</sequence>
<dbReference type="Proteomes" id="UP000252517">
    <property type="component" value="Unassembled WGS sequence"/>
</dbReference>
<accession>A0A367WDF0</accession>
<dbReference type="AlphaFoldDB" id="A0A367WDF0"/>
<evidence type="ECO:0000313" key="4">
    <source>
        <dbReference type="Proteomes" id="UP000252517"/>
    </source>
</evidence>
<feature type="domain" description="Dystroglycan-type cadherin-like" evidence="2">
    <location>
        <begin position="212"/>
        <end position="314"/>
    </location>
</feature>
<dbReference type="GO" id="GO:0016020">
    <property type="term" value="C:membrane"/>
    <property type="evidence" value="ECO:0007669"/>
    <property type="project" value="InterPro"/>
</dbReference>
<feature type="compositionally biased region" description="Pro residues" evidence="1">
    <location>
        <begin position="479"/>
        <end position="493"/>
    </location>
</feature>
<dbReference type="InterPro" id="IPR013783">
    <property type="entry name" value="Ig-like_fold"/>
</dbReference>
<evidence type="ECO:0000256" key="1">
    <source>
        <dbReference type="SAM" id="MobiDB-lite"/>
    </source>
</evidence>
<feature type="region of interest" description="Disordered" evidence="1">
    <location>
        <begin position="168"/>
        <end position="190"/>
    </location>
</feature>
<reference evidence="3 4" key="1">
    <citation type="submission" date="2014-07" db="EMBL/GenBank/DDBJ databases">
        <title>Draft genome sequence of Thalassospira profundimaris S25-3-2.</title>
        <authorList>
            <person name="Lai Q."/>
            <person name="Shao Z."/>
        </authorList>
    </citation>
    <scope>NUCLEOTIDE SEQUENCE [LARGE SCALE GENOMIC DNA]</scope>
    <source>
        <strain evidence="3 4">S25-3-2</strain>
    </source>
</reference>
<dbReference type="EMBL" id="JPWH01000063">
    <property type="protein sequence ID" value="RCK38500.1"/>
    <property type="molecule type" value="Genomic_DNA"/>
</dbReference>